<organism evidence="1 2">
    <name type="scientific">Prescottella soli</name>
    <dbReference type="NCBI Taxonomy" id="1543852"/>
    <lineage>
        <taxon>Bacteria</taxon>
        <taxon>Bacillati</taxon>
        <taxon>Actinomycetota</taxon>
        <taxon>Actinomycetes</taxon>
        <taxon>Mycobacteriales</taxon>
        <taxon>Nocardiaceae</taxon>
        <taxon>Prescottella</taxon>
    </lineage>
</organism>
<reference evidence="1 2" key="1">
    <citation type="submission" date="2023-11" db="EMBL/GenBank/DDBJ databases">
        <authorList>
            <person name="Val-Calvo J."/>
            <person name="Scortti M."/>
            <person name="Vazquez-Boland J."/>
        </authorList>
    </citation>
    <scope>NUCLEOTIDE SEQUENCE [LARGE SCALE GENOMIC DNA]</scope>
    <source>
        <strain evidence="1 2">DSM 46662</strain>
    </source>
</reference>
<gene>
    <name evidence="1" type="ORF">ABEU19_000709</name>
</gene>
<dbReference type="Gene3D" id="1.10.287.1060">
    <property type="entry name" value="ESAT-6-like"/>
    <property type="match status" value="1"/>
</dbReference>
<dbReference type="InterPro" id="IPR036689">
    <property type="entry name" value="ESAT-6-like_sf"/>
</dbReference>
<dbReference type="RefSeq" id="WP_408585949.1">
    <property type="nucleotide sequence ID" value="NZ_JBDLNU010000001.1"/>
</dbReference>
<evidence type="ECO:0000313" key="1">
    <source>
        <dbReference type="EMBL" id="MFM1727251.1"/>
    </source>
</evidence>
<protein>
    <submittedName>
        <fullName evidence="1">WXG100 family type VII secretion target</fullName>
    </submittedName>
</protein>
<dbReference type="EMBL" id="JBDLNU010000001">
    <property type="protein sequence ID" value="MFM1727251.1"/>
    <property type="molecule type" value="Genomic_DNA"/>
</dbReference>
<accession>A0ABW9FP04</accession>
<dbReference type="Pfam" id="PF06013">
    <property type="entry name" value="WXG100"/>
    <property type="match status" value="1"/>
</dbReference>
<dbReference type="SUPFAM" id="SSF140453">
    <property type="entry name" value="EsxAB dimer-like"/>
    <property type="match status" value="1"/>
</dbReference>
<keyword evidence="2" id="KW-1185">Reference proteome</keyword>
<comment type="caution">
    <text evidence="1">The sequence shown here is derived from an EMBL/GenBank/DDBJ whole genome shotgun (WGS) entry which is preliminary data.</text>
</comment>
<proteinExistence type="predicted"/>
<dbReference type="NCBIfam" id="TIGR03930">
    <property type="entry name" value="WXG100_ESAT6"/>
    <property type="match status" value="1"/>
</dbReference>
<sequence>MNPGTHIRAPSPVTSRHDTPTFVCLIRREGLLRWATRVGWVSSIRGADTLTAGWGSPGCIRPGGMVRADPEQIHSTADRMTALADEFWDDIEDLRRGTEDLMAGDWIGAAADTHAALWEEWVDSARRVAVALSDNAGLLHQAADAYTSTDEHNASAASSLRLEIDS</sequence>
<dbReference type="InterPro" id="IPR010310">
    <property type="entry name" value="T7SS_ESAT-6-like"/>
</dbReference>
<name>A0ABW9FP04_9NOCA</name>
<evidence type="ECO:0000313" key="2">
    <source>
        <dbReference type="Proteomes" id="UP001629744"/>
    </source>
</evidence>
<dbReference type="Proteomes" id="UP001629744">
    <property type="component" value="Unassembled WGS sequence"/>
</dbReference>